<evidence type="ECO:0000313" key="3">
    <source>
        <dbReference type="Proteomes" id="UP001597267"/>
    </source>
</evidence>
<dbReference type="PANTHER" id="PTHR12110:SF21">
    <property type="entry name" value="XYLOSE ISOMERASE-LIKE TIM BARREL DOMAIN-CONTAINING PROTEIN"/>
    <property type="match status" value="1"/>
</dbReference>
<dbReference type="EMBL" id="JBHTOP010000002">
    <property type="protein sequence ID" value="MFD1670592.1"/>
    <property type="molecule type" value="Genomic_DNA"/>
</dbReference>
<dbReference type="InterPro" id="IPR036237">
    <property type="entry name" value="Xyl_isomerase-like_sf"/>
</dbReference>
<dbReference type="SUPFAM" id="SSF51658">
    <property type="entry name" value="Xylose isomerase-like"/>
    <property type="match status" value="1"/>
</dbReference>
<sequence>MKLGLRAHDIAIFDDITSLAKRLKALNFDYVQFAPRASLPQTTDHGLKINFGLANQVKQTFNQYDIQIAVLGCYINMIHPDLNQRQTAMAQFEQYLATARYFGGNLVGTETGSVDPDFNLTAANYAQDVVALTIQQIKTLATAAEKTGNLLGIEPGVNHPIHSLEVMADVLKQVASPNLQVILDAGNLVTNDQQKINTVIQQALDLFGDKIYAFHVKDYVIEGGRAKVVPVGEGIADLSAALKVIQENQPNAFVILDETPQPHFLRSLSRASLMAATV</sequence>
<comment type="caution">
    <text evidence="2">The sequence shown here is derived from an EMBL/GenBank/DDBJ whole genome shotgun (WGS) entry which is preliminary data.</text>
</comment>
<protein>
    <submittedName>
        <fullName evidence="2">Sugar phosphate isomerase/epimerase family protein</fullName>
    </submittedName>
</protein>
<feature type="domain" description="Xylose isomerase-like TIM barrel" evidence="1">
    <location>
        <begin position="22"/>
        <end position="256"/>
    </location>
</feature>
<proteinExistence type="predicted"/>
<gene>
    <name evidence="2" type="ORF">ACFQ5M_00615</name>
</gene>
<evidence type="ECO:0000313" key="2">
    <source>
        <dbReference type="EMBL" id="MFD1670592.1"/>
    </source>
</evidence>
<keyword evidence="2" id="KW-0413">Isomerase</keyword>
<accession>A0ABW4J334</accession>
<keyword evidence="3" id="KW-1185">Reference proteome</keyword>
<evidence type="ECO:0000259" key="1">
    <source>
        <dbReference type="Pfam" id="PF01261"/>
    </source>
</evidence>
<dbReference type="RefSeq" id="WP_125712573.1">
    <property type="nucleotide sequence ID" value="NZ_JBHTOP010000002.1"/>
</dbReference>
<dbReference type="GO" id="GO:0016853">
    <property type="term" value="F:isomerase activity"/>
    <property type="evidence" value="ECO:0007669"/>
    <property type="project" value="UniProtKB-KW"/>
</dbReference>
<name>A0ABW4J334_9LACO</name>
<dbReference type="InterPro" id="IPR050312">
    <property type="entry name" value="IolE/XylAMocC-like"/>
</dbReference>
<dbReference type="Gene3D" id="3.20.20.150">
    <property type="entry name" value="Divalent-metal-dependent TIM barrel enzymes"/>
    <property type="match status" value="1"/>
</dbReference>
<reference evidence="3" key="1">
    <citation type="journal article" date="2019" name="Int. J. Syst. Evol. Microbiol.">
        <title>The Global Catalogue of Microorganisms (GCM) 10K type strain sequencing project: providing services to taxonomists for standard genome sequencing and annotation.</title>
        <authorList>
            <consortium name="The Broad Institute Genomics Platform"/>
            <consortium name="The Broad Institute Genome Sequencing Center for Infectious Disease"/>
            <person name="Wu L."/>
            <person name="Ma J."/>
        </authorList>
    </citation>
    <scope>NUCLEOTIDE SEQUENCE [LARGE SCALE GENOMIC DNA]</scope>
    <source>
        <strain evidence="3">CCM 8896</strain>
    </source>
</reference>
<dbReference type="Pfam" id="PF01261">
    <property type="entry name" value="AP_endonuc_2"/>
    <property type="match status" value="1"/>
</dbReference>
<dbReference type="Proteomes" id="UP001597267">
    <property type="component" value="Unassembled WGS sequence"/>
</dbReference>
<organism evidence="2 3">
    <name type="scientific">Agrilactobacillus yilanensis</name>
    <dbReference type="NCBI Taxonomy" id="2485997"/>
    <lineage>
        <taxon>Bacteria</taxon>
        <taxon>Bacillati</taxon>
        <taxon>Bacillota</taxon>
        <taxon>Bacilli</taxon>
        <taxon>Lactobacillales</taxon>
        <taxon>Lactobacillaceae</taxon>
        <taxon>Agrilactobacillus</taxon>
    </lineage>
</organism>
<dbReference type="PANTHER" id="PTHR12110">
    <property type="entry name" value="HYDROXYPYRUVATE ISOMERASE"/>
    <property type="match status" value="1"/>
</dbReference>
<dbReference type="InterPro" id="IPR013022">
    <property type="entry name" value="Xyl_isomerase-like_TIM-brl"/>
</dbReference>